<reference evidence="2 3" key="1">
    <citation type="journal article" date="2017" name="Gigascience">
        <title>Genome sequence of the small brown planthopper, Laodelphax striatellus.</title>
        <authorList>
            <person name="Zhu J."/>
            <person name="Jiang F."/>
            <person name="Wang X."/>
            <person name="Yang P."/>
            <person name="Bao Y."/>
            <person name="Zhao W."/>
            <person name="Wang W."/>
            <person name="Lu H."/>
            <person name="Wang Q."/>
            <person name="Cui N."/>
            <person name="Li J."/>
            <person name="Chen X."/>
            <person name="Luo L."/>
            <person name="Yu J."/>
            <person name="Kang L."/>
            <person name="Cui F."/>
        </authorList>
    </citation>
    <scope>NUCLEOTIDE SEQUENCE [LARGE SCALE GENOMIC DNA]</scope>
    <source>
        <strain evidence="2">Lst14</strain>
    </source>
</reference>
<feature type="compositionally biased region" description="Acidic residues" evidence="1">
    <location>
        <begin position="40"/>
        <end position="49"/>
    </location>
</feature>
<evidence type="ECO:0000313" key="2">
    <source>
        <dbReference type="EMBL" id="RZF48981.1"/>
    </source>
</evidence>
<dbReference type="InParanoid" id="A0A482XXI9"/>
<feature type="region of interest" description="Disordered" evidence="1">
    <location>
        <begin position="82"/>
        <end position="123"/>
    </location>
</feature>
<organism evidence="2 3">
    <name type="scientific">Laodelphax striatellus</name>
    <name type="common">Small brown planthopper</name>
    <name type="synonym">Delphax striatella</name>
    <dbReference type="NCBI Taxonomy" id="195883"/>
    <lineage>
        <taxon>Eukaryota</taxon>
        <taxon>Metazoa</taxon>
        <taxon>Ecdysozoa</taxon>
        <taxon>Arthropoda</taxon>
        <taxon>Hexapoda</taxon>
        <taxon>Insecta</taxon>
        <taxon>Pterygota</taxon>
        <taxon>Neoptera</taxon>
        <taxon>Paraneoptera</taxon>
        <taxon>Hemiptera</taxon>
        <taxon>Auchenorrhyncha</taxon>
        <taxon>Fulgoroidea</taxon>
        <taxon>Delphacidae</taxon>
        <taxon>Criomorphinae</taxon>
        <taxon>Laodelphax</taxon>
    </lineage>
</organism>
<evidence type="ECO:0000256" key="1">
    <source>
        <dbReference type="SAM" id="MobiDB-lite"/>
    </source>
</evidence>
<accession>A0A482XXI9</accession>
<dbReference type="Proteomes" id="UP000291343">
    <property type="component" value="Unassembled WGS sequence"/>
</dbReference>
<dbReference type="EMBL" id="QKKF02000817">
    <property type="protein sequence ID" value="RZF48981.1"/>
    <property type="molecule type" value="Genomic_DNA"/>
</dbReference>
<name>A0A482XXI9_LAOST</name>
<protein>
    <submittedName>
        <fullName evidence="2">Uncharacterized protein</fullName>
    </submittedName>
</protein>
<feature type="compositionally biased region" description="Acidic residues" evidence="1">
    <location>
        <begin position="93"/>
        <end position="123"/>
    </location>
</feature>
<sequence>MSGCPFAGYRKQVTEVGGGGLKPEVGGSDDTSRQSSFNLPDEEEEEEPENSPLNLKQLSRAIAVITDPPGANRSVVTLPFFSRLPPLQGAQEYCEDEEEKEEEEEEEKEEEEEEEEEKEEEDV</sequence>
<evidence type="ECO:0000313" key="3">
    <source>
        <dbReference type="Proteomes" id="UP000291343"/>
    </source>
</evidence>
<keyword evidence="3" id="KW-1185">Reference proteome</keyword>
<gene>
    <name evidence="2" type="ORF">LSTR_LSTR003057</name>
</gene>
<feature type="region of interest" description="Disordered" evidence="1">
    <location>
        <begin position="1"/>
        <end position="55"/>
    </location>
</feature>
<proteinExistence type="predicted"/>
<comment type="caution">
    <text evidence="2">The sequence shown here is derived from an EMBL/GenBank/DDBJ whole genome shotgun (WGS) entry which is preliminary data.</text>
</comment>
<dbReference type="AlphaFoldDB" id="A0A482XXI9"/>